<sequence length="41" mass="4676">MIAGILLVLLGLIFIYVLLAKTGIFQRVGDFVIRFFNSFKQ</sequence>
<accession>A0A1I2KV94</accession>
<reference evidence="1 2" key="1">
    <citation type="submission" date="2016-10" db="EMBL/GenBank/DDBJ databases">
        <authorList>
            <person name="de Groot N.N."/>
        </authorList>
    </citation>
    <scope>NUCLEOTIDE SEQUENCE [LARGE SCALE GENOMIC DNA]</scope>
    <source>
        <strain evidence="1 2">DSM 44945</strain>
    </source>
</reference>
<dbReference type="AlphaFoldDB" id="A0A1I2KV94"/>
<proteinExistence type="predicted"/>
<dbReference type="Proteomes" id="UP000198661">
    <property type="component" value="Unassembled WGS sequence"/>
</dbReference>
<organism evidence="1 2">
    <name type="scientific">Planifilum fulgidum</name>
    <dbReference type="NCBI Taxonomy" id="201973"/>
    <lineage>
        <taxon>Bacteria</taxon>
        <taxon>Bacillati</taxon>
        <taxon>Bacillota</taxon>
        <taxon>Bacilli</taxon>
        <taxon>Bacillales</taxon>
        <taxon>Thermoactinomycetaceae</taxon>
        <taxon>Planifilum</taxon>
    </lineage>
</organism>
<keyword evidence="2" id="KW-1185">Reference proteome</keyword>
<protein>
    <submittedName>
        <fullName evidence="1">Uncharacterized protein</fullName>
    </submittedName>
</protein>
<name>A0A1I2KV94_9BACL</name>
<evidence type="ECO:0000313" key="1">
    <source>
        <dbReference type="EMBL" id="SFF71002.1"/>
    </source>
</evidence>
<dbReference type="STRING" id="201973.SAMN04488025_10384"/>
<evidence type="ECO:0000313" key="2">
    <source>
        <dbReference type="Proteomes" id="UP000198661"/>
    </source>
</evidence>
<gene>
    <name evidence="1" type="ORF">SAMN04488025_10384</name>
</gene>
<dbReference type="EMBL" id="FOOK01000003">
    <property type="protein sequence ID" value="SFF71002.1"/>
    <property type="molecule type" value="Genomic_DNA"/>
</dbReference>